<dbReference type="InterPro" id="IPR002347">
    <property type="entry name" value="SDR_fam"/>
</dbReference>
<dbReference type="SMART" id="SM00822">
    <property type="entry name" value="PKS_KR"/>
    <property type="match status" value="1"/>
</dbReference>
<evidence type="ECO:0000259" key="3">
    <source>
        <dbReference type="SMART" id="SM00822"/>
    </source>
</evidence>
<protein>
    <submittedName>
        <fullName evidence="4">NAD(P)-dependent dehydrogenase (Short-subunit alcohol dehydrogenase family)</fullName>
    </submittedName>
</protein>
<dbReference type="PRINTS" id="PR00080">
    <property type="entry name" value="SDRFAMILY"/>
</dbReference>
<dbReference type="InterPro" id="IPR036291">
    <property type="entry name" value="NAD(P)-bd_dom_sf"/>
</dbReference>
<comment type="caution">
    <text evidence="4">The sequence shown here is derived from an EMBL/GenBank/DDBJ whole genome shotgun (WGS) entry which is preliminary data.</text>
</comment>
<evidence type="ECO:0000256" key="2">
    <source>
        <dbReference type="ARBA" id="ARBA00023002"/>
    </source>
</evidence>
<dbReference type="SUPFAM" id="SSF51735">
    <property type="entry name" value="NAD(P)-binding Rossmann-fold domains"/>
    <property type="match status" value="1"/>
</dbReference>
<comment type="similarity">
    <text evidence="1">Belongs to the short-chain dehydrogenases/reductases (SDR) family.</text>
</comment>
<dbReference type="InterPro" id="IPR057326">
    <property type="entry name" value="KR_dom"/>
</dbReference>
<evidence type="ECO:0000313" key="4">
    <source>
        <dbReference type="EMBL" id="MDQ0393148.1"/>
    </source>
</evidence>
<dbReference type="RefSeq" id="WP_307428033.1">
    <property type="nucleotide sequence ID" value="NZ_JAUSVK010000001.1"/>
</dbReference>
<evidence type="ECO:0000256" key="1">
    <source>
        <dbReference type="ARBA" id="ARBA00006484"/>
    </source>
</evidence>
<name>A0ABU0FEW1_9HYPH</name>
<reference evidence="4 5" key="1">
    <citation type="submission" date="2023-07" db="EMBL/GenBank/DDBJ databases">
        <title>Genomic Encyclopedia of Type Strains, Phase IV (KMG-IV): sequencing the most valuable type-strain genomes for metagenomic binning, comparative biology and taxonomic classification.</title>
        <authorList>
            <person name="Goeker M."/>
        </authorList>
    </citation>
    <scope>NUCLEOTIDE SEQUENCE [LARGE SCALE GENOMIC DNA]</scope>
    <source>
        <strain evidence="4 5">DSM 5896</strain>
    </source>
</reference>
<dbReference type="Pfam" id="PF13561">
    <property type="entry name" value="adh_short_C2"/>
    <property type="match status" value="1"/>
</dbReference>
<organism evidence="4 5">
    <name type="scientific">Labrys monachus</name>
    <dbReference type="NCBI Taxonomy" id="217067"/>
    <lineage>
        <taxon>Bacteria</taxon>
        <taxon>Pseudomonadati</taxon>
        <taxon>Pseudomonadota</taxon>
        <taxon>Alphaproteobacteria</taxon>
        <taxon>Hyphomicrobiales</taxon>
        <taxon>Xanthobacteraceae</taxon>
        <taxon>Labrys</taxon>
    </lineage>
</organism>
<dbReference type="EMBL" id="JAUSVK010000001">
    <property type="protein sequence ID" value="MDQ0393148.1"/>
    <property type="molecule type" value="Genomic_DNA"/>
</dbReference>
<dbReference type="PANTHER" id="PTHR42760:SF133">
    <property type="entry name" value="3-OXOACYL-[ACYL-CARRIER-PROTEIN] REDUCTASE"/>
    <property type="match status" value="1"/>
</dbReference>
<dbReference type="PRINTS" id="PR00081">
    <property type="entry name" value="GDHRDH"/>
</dbReference>
<evidence type="ECO:0000313" key="5">
    <source>
        <dbReference type="Proteomes" id="UP001237448"/>
    </source>
</evidence>
<gene>
    <name evidence="4" type="ORF">J3R73_002940</name>
</gene>
<dbReference type="Gene3D" id="3.40.50.720">
    <property type="entry name" value="NAD(P)-binding Rossmann-like Domain"/>
    <property type="match status" value="1"/>
</dbReference>
<accession>A0ABU0FEW1</accession>
<sequence>MRCHDDAGSPSGRKPLSGQVALVSGGAKGIGNAICRQLAELGASIALTGAQDVRSAERTAAELADSGSKALAFAMDLTDRDSVDATVGAVVERLGRLDIVVNNAGASRRGRLLDLASEDWNHVFAVQTLGFLHLAVAGARQMIAQGGGGSIIAIAGASALRCYPGNGAYGPSKAAVLATVRQMAVEWAGHEIRVNAVLPGPIREVDEDWRTAEPRLAAEVQRIPLKRVGTPQDVAQAVAYLSTAGYVTGQNIVVDGGSTTTWYIDGRA</sequence>
<dbReference type="Proteomes" id="UP001237448">
    <property type="component" value="Unassembled WGS sequence"/>
</dbReference>
<proteinExistence type="inferred from homology"/>
<keyword evidence="5" id="KW-1185">Reference proteome</keyword>
<dbReference type="PANTHER" id="PTHR42760">
    <property type="entry name" value="SHORT-CHAIN DEHYDROGENASES/REDUCTASES FAMILY MEMBER"/>
    <property type="match status" value="1"/>
</dbReference>
<keyword evidence="2" id="KW-0560">Oxidoreductase</keyword>
<dbReference type="CDD" id="cd05233">
    <property type="entry name" value="SDR_c"/>
    <property type="match status" value="1"/>
</dbReference>
<feature type="domain" description="Ketoreductase" evidence="3">
    <location>
        <begin position="19"/>
        <end position="162"/>
    </location>
</feature>